<evidence type="ECO:0000313" key="2">
    <source>
        <dbReference type="EMBL" id="CAF0817544.1"/>
    </source>
</evidence>
<dbReference type="EMBL" id="CAJNOQ010000584">
    <property type="protein sequence ID" value="CAF0817544.1"/>
    <property type="molecule type" value="Genomic_DNA"/>
</dbReference>
<protein>
    <submittedName>
        <fullName evidence="2">Uncharacterized protein</fullName>
    </submittedName>
</protein>
<evidence type="ECO:0000313" key="5">
    <source>
        <dbReference type="Proteomes" id="UP000663829"/>
    </source>
</evidence>
<dbReference type="Proteomes" id="UP000682733">
    <property type="component" value="Unassembled WGS sequence"/>
</dbReference>
<organism evidence="2 5">
    <name type="scientific">Didymodactylos carnosus</name>
    <dbReference type="NCBI Taxonomy" id="1234261"/>
    <lineage>
        <taxon>Eukaryota</taxon>
        <taxon>Metazoa</taxon>
        <taxon>Spiralia</taxon>
        <taxon>Gnathifera</taxon>
        <taxon>Rotifera</taxon>
        <taxon>Eurotatoria</taxon>
        <taxon>Bdelloidea</taxon>
        <taxon>Philodinida</taxon>
        <taxon>Philodinidae</taxon>
        <taxon>Didymodactylos</taxon>
    </lineage>
</organism>
<comment type="caution">
    <text evidence="2">The sequence shown here is derived from an EMBL/GenBank/DDBJ whole genome shotgun (WGS) entry which is preliminary data.</text>
</comment>
<dbReference type="EMBL" id="CAJOBA010000066">
    <property type="protein sequence ID" value="CAF3500290.1"/>
    <property type="molecule type" value="Genomic_DNA"/>
</dbReference>
<accession>A0A813TSJ7</accession>
<evidence type="ECO:0000313" key="1">
    <source>
        <dbReference type="EMBL" id="CAF0726624.1"/>
    </source>
</evidence>
<dbReference type="AlphaFoldDB" id="A0A813TSJ7"/>
<keyword evidence="5" id="KW-1185">Reference proteome</keyword>
<evidence type="ECO:0000313" key="3">
    <source>
        <dbReference type="EMBL" id="CAF3500290.1"/>
    </source>
</evidence>
<gene>
    <name evidence="2" type="ORF">GPM918_LOCUS4370</name>
    <name evidence="1" type="ORF">OVA965_LOCUS477</name>
    <name evidence="4" type="ORF">SRO942_LOCUS4371</name>
    <name evidence="3" type="ORF">TMI583_LOCUS477</name>
</gene>
<sequence length="135" mass="15596">MSADNILNRLTQEDENKQNLNIKSNDNNNARNMTSENDILVKLPSLQEKVSLKYFQQNAQLKYRLNQQLKTFGGDLAKLSLSINDINEEIRKLKDNYTQIDPDFTSLTTNDFTNDEVNTKNEIKTLLTDVNKNIE</sequence>
<proteinExistence type="predicted"/>
<reference evidence="2" key="1">
    <citation type="submission" date="2021-02" db="EMBL/GenBank/DDBJ databases">
        <authorList>
            <person name="Nowell W R."/>
        </authorList>
    </citation>
    <scope>NUCLEOTIDE SEQUENCE</scope>
</reference>
<dbReference type="EMBL" id="CAJNOK010000066">
    <property type="protein sequence ID" value="CAF0726624.1"/>
    <property type="molecule type" value="Genomic_DNA"/>
</dbReference>
<dbReference type="Proteomes" id="UP000677228">
    <property type="component" value="Unassembled WGS sequence"/>
</dbReference>
<evidence type="ECO:0000313" key="4">
    <source>
        <dbReference type="EMBL" id="CAF3603780.1"/>
    </source>
</evidence>
<dbReference type="Proteomes" id="UP000663829">
    <property type="component" value="Unassembled WGS sequence"/>
</dbReference>
<name>A0A813TSJ7_9BILA</name>
<dbReference type="Proteomes" id="UP000681722">
    <property type="component" value="Unassembled WGS sequence"/>
</dbReference>
<dbReference type="EMBL" id="CAJOBC010000584">
    <property type="protein sequence ID" value="CAF3603780.1"/>
    <property type="molecule type" value="Genomic_DNA"/>
</dbReference>